<comment type="caution">
    <text evidence="1">The sequence shown here is derived from an EMBL/GenBank/DDBJ whole genome shotgun (WGS) entry which is preliminary data.</text>
</comment>
<gene>
    <name evidence="1" type="ORF">KIN20_019166</name>
</gene>
<evidence type="ECO:0000313" key="2">
    <source>
        <dbReference type="Proteomes" id="UP001196413"/>
    </source>
</evidence>
<accession>A0AAD5N4I4</accession>
<dbReference type="EMBL" id="JAHQIW010003830">
    <property type="protein sequence ID" value="KAJ1360241.1"/>
    <property type="molecule type" value="Genomic_DNA"/>
</dbReference>
<sequence length="66" mass="7677">MPIFSQQVRLESRRLDYYGEIYTKIRTSSGLLNSVLELSELTILMRSSSYTIRYARLSKKTTNLSP</sequence>
<proteinExistence type="predicted"/>
<evidence type="ECO:0000313" key="1">
    <source>
        <dbReference type="EMBL" id="KAJ1360241.1"/>
    </source>
</evidence>
<organism evidence="1 2">
    <name type="scientific">Parelaphostrongylus tenuis</name>
    <name type="common">Meningeal worm</name>
    <dbReference type="NCBI Taxonomy" id="148309"/>
    <lineage>
        <taxon>Eukaryota</taxon>
        <taxon>Metazoa</taxon>
        <taxon>Ecdysozoa</taxon>
        <taxon>Nematoda</taxon>
        <taxon>Chromadorea</taxon>
        <taxon>Rhabditida</taxon>
        <taxon>Rhabditina</taxon>
        <taxon>Rhabditomorpha</taxon>
        <taxon>Strongyloidea</taxon>
        <taxon>Metastrongylidae</taxon>
        <taxon>Parelaphostrongylus</taxon>
    </lineage>
</organism>
<dbReference type="AlphaFoldDB" id="A0AAD5N4I4"/>
<keyword evidence="2" id="KW-1185">Reference proteome</keyword>
<protein>
    <submittedName>
        <fullName evidence="1">Uncharacterized protein</fullName>
    </submittedName>
</protein>
<reference evidence="1" key="1">
    <citation type="submission" date="2021-06" db="EMBL/GenBank/DDBJ databases">
        <title>Parelaphostrongylus tenuis whole genome reference sequence.</title>
        <authorList>
            <person name="Garwood T.J."/>
            <person name="Larsen P.A."/>
            <person name="Fountain-Jones N.M."/>
            <person name="Garbe J.R."/>
            <person name="Macchietto M.G."/>
            <person name="Kania S.A."/>
            <person name="Gerhold R.W."/>
            <person name="Richards J.E."/>
            <person name="Wolf T.M."/>
        </authorList>
    </citation>
    <scope>NUCLEOTIDE SEQUENCE</scope>
    <source>
        <strain evidence="1">MNPRO001-30</strain>
        <tissue evidence="1">Meninges</tissue>
    </source>
</reference>
<name>A0AAD5N4I4_PARTN</name>
<dbReference type="Proteomes" id="UP001196413">
    <property type="component" value="Unassembled WGS sequence"/>
</dbReference>